<evidence type="ECO:0000313" key="2">
    <source>
        <dbReference type="EMBL" id="NEK96599.1"/>
    </source>
</evidence>
<protein>
    <submittedName>
        <fullName evidence="3">Toxin-antitoxin system</fullName>
    </submittedName>
</protein>
<dbReference type="Proteomes" id="UP000468828">
    <property type="component" value="Unassembled WGS sequence"/>
</dbReference>
<evidence type="ECO:0000313" key="4">
    <source>
        <dbReference type="Proteomes" id="UP000468828"/>
    </source>
</evidence>
<reference evidence="2 4" key="1">
    <citation type="submission" date="2020-01" db="EMBL/GenBank/DDBJ databases">
        <title>the WGS Modestobacter muralis CPCC 204518.</title>
        <authorList>
            <person name="Jiang Z."/>
        </authorList>
    </citation>
    <scope>NUCLEOTIDE SEQUENCE [LARGE SCALE GENOMIC DNA]</scope>
    <source>
        <strain evidence="2 4">DSM 100205</strain>
    </source>
</reference>
<comment type="caution">
    <text evidence="3">The sequence shown here is derived from an EMBL/GenBank/DDBJ whole genome shotgun (WGS) entry which is preliminary data.</text>
</comment>
<keyword evidence="4" id="KW-1185">Reference proteome</keyword>
<dbReference type="AlphaFoldDB" id="A0A6P0HC94"/>
<feature type="region of interest" description="Disordered" evidence="1">
    <location>
        <begin position="1"/>
        <end position="27"/>
    </location>
</feature>
<reference evidence="3 5" key="2">
    <citation type="submission" date="2020-02" db="EMBL/GenBank/DDBJ databases">
        <title>The WGS of Modestobacter muralis DSM 100205.</title>
        <authorList>
            <person name="Jiang Z."/>
        </authorList>
    </citation>
    <scope>NUCLEOTIDE SEQUENCE [LARGE SCALE GENOMIC DNA]</scope>
    <source>
        <strain evidence="3 5">DSM 100205</strain>
    </source>
</reference>
<accession>A0A6P0HC94</accession>
<proteinExistence type="predicted"/>
<evidence type="ECO:0000256" key="1">
    <source>
        <dbReference type="SAM" id="MobiDB-lite"/>
    </source>
</evidence>
<sequence length="76" mass="7883">MARRGTGGRPSKGDRDHIVSRPPDPIGEAVRASADKAGLSISEYVANVLATAHGLPEPYAAVHQVDQGVLPLGRTA</sequence>
<gene>
    <name evidence="3" type="ORF">G3R41_21685</name>
    <name evidence="2" type="ORF">GCU67_20870</name>
</gene>
<feature type="compositionally biased region" description="Gly residues" evidence="1">
    <location>
        <begin position="1"/>
        <end position="10"/>
    </location>
</feature>
<dbReference type="Proteomes" id="UP000471152">
    <property type="component" value="Unassembled WGS sequence"/>
</dbReference>
<evidence type="ECO:0000313" key="3">
    <source>
        <dbReference type="EMBL" id="NEN53518.1"/>
    </source>
</evidence>
<dbReference type="EMBL" id="JAAGWB010000073">
    <property type="protein sequence ID" value="NEN53518.1"/>
    <property type="molecule type" value="Genomic_DNA"/>
</dbReference>
<name>A0A6P0HC94_9ACTN</name>
<dbReference type="RefSeq" id="WP_163613395.1">
    <property type="nucleotide sequence ID" value="NZ_JAAGWB010000073.1"/>
</dbReference>
<organism evidence="3 5">
    <name type="scientific">Modestobacter muralis</name>
    <dbReference type="NCBI Taxonomy" id="1608614"/>
    <lineage>
        <taxon>Bacteria</taxon>
        <taxon>Bacillati</taxon>
        <taxon>Actinomycetota</taxon>
        <taxon>Actinomycetes</taxon>
        <taxon>Geodermatophilales</taxon>
        <taxon>Geodermatophilaceae</taxon>
        <taxon>Modestobacter</taxon>
    </lineage>
</organism>
<evidence type="ECO:0000313" key="5">
    <source>
        <dbReference type="Proteomes" id="UP000471152"/>
    </source>
</evidence>
<dbReference type="EMBL" id="JAAGWH010000069">
    <property type="protein sequence ID" value="NEK96599.1"/>
    <property type="molecule type" value="Genomic_DNA"/>
</dbReference>